<accession>A0A066ZLT5</accession>
<evidence type="ECO:0000256" key="9">
    <source>
        <dbReference type="ARBA" id="ARBA00022729"/>
    </source>
</evidence>
<evidence type="ECO:0000259" key="16">
    <source>
        <dbReference type="Pfam" id="PF01058"/>
    </source>
</evidence>
<evidence type="ECO:0000256" key="2">
    <source>
        <dbReference type="ARBA" id="ARBA00001966"/>
    </source>
</evidence>
<feature type="domain" description="Cytochrome-c3 hydrogenase C-terminal" evidence="17">
    <location>
        <begin position="198"/>
        <end position="270"/>
    </location>
</feature>
<dbReference type="PANTHER" id="PTHR30013">
    <property type="entry name" value="NIFE / NIFESE HYDROGENASE SMALL SUBUNIT FAMILY MEMBER"/>
    <property type="match status" value="1"/>
</dbReference>
<feature type="binding site" evidence="15">
    <location>
        <position position="204"/>
    </location>
    <ligand>
        <name>[4Fe-4S] cluster</name>
        <dbReference type="ChEBI" id="CHEBI:49883"/>
        <label>2</label>
    </ligand>
</feature>
<evidence type="ECO:0000256" key="4">
    <source>
        <dbReference type="ARBA" id="ARBA00006605"/>
    </source>
</evidence>
<evidence type="ECO:0000256" key="3">
    <source>
        <dbReference type="ARBA" id="ARBA00004196"/>
    </source>
</evidence>
<evidence type="ECO:0000256" key="13">
    <source>
        <dbReference type="ARBA" id="ARBA00023291"/>
    </source>
</evidence>
<dbReference type="GO" id="GO:0030313">
    <property type="term" value="C:cell envelope"/>
    <property type="evidence" value="ECO:0007669"/>
    <property type="project" value="UniProtKB-SubCell"/>
</dbReference>
<comment type="cofactor">
    <cofactor evidence="2">
        <name>[4Fe-4S] cluster</name>
        <dbReference type="ChEBI" id="CHEBI:49883"/>
    </cofactor>
</comment>
<keyword evidence="12 15" id="KW-0411">Iron-sulfur</keyword>
<feature type="domain" description="NADH:ubiquinone oxidoreductase-like 20kDa subunit" evidence="16">
    <location>
        <begin position="11"/>
        <end position="173"/>
    </location>
</feature>
<evidence type="ECO:0000256" key="7">
    <source>
        <dbReference type="ARBA" id="ARBA00022485"/>
    </source>
</evidence>
<dbReference type="PANTHER" id="PTHR30013:SF5">
    <property type="entry name" value="HYDROGENASE SMALL SUBUNIT"/>
    <property type="match status" value="1"/>
</dbReference>
<dbReference type="InterPro" id="IPR001821">
    <property type="entry name" value="NiFe_hydrogenase_ssu"/>
</dbReference>
<feature type="binding site" evidence="15">
    <location>
        <position position="240"/>
    </location>
    <ligand>
        <name>[3Fe-4S] cluster</name>
        <dbReference type="ChEBI" id="CHEBI:21137"/>
    </ligand>
</feature>
<keyword evidence="11 15" id="KW-0408">Iron</keyword>
<keyword evidence="7 15" id="KW-0004">4Fe-4S</keyword>
<feature type="binding site" evidence="15">
    <location>
        <position position="258"/>
    </location>
    <ligand>
        <name>[3Fe-4S] cluster</name>
        <dbReference type="ChEBI" id="CHEBI:21137"/>
    </ligand>
</feature>
<sequence length="330" mass="36252">MNILWFQSGGCSGCTLSFLGLEEMDLIEWSRSMQLNWLWHPSLTEHSGSETQAMLDAVLKDEIKLDIFCLEGSVIMGPKGSGRFHMLAGTETPAKELIERLSEKADYVLAVGTCAAFGGITASPPNTVEATGLQYDQNFAGSLLPTNFKSRAGLPVINISGCPVHPGWVAETIGLIRFQKLKTEHLDPYNRPRFYADKLVHHGCSRNEYYEYKASAVKPSDLGCMMEHMGCVGTVAHADCNERPWNGNGSCTKGGYPCVDCTSPDFGHLNHSYQETPKIGNIPVGLPSDMPKAWFIALSTLAKSATPKRLKINAISERIEISPEIKRKKL</sequence>
<dbReference type="InterPro" id="IPR037148">
    <property type="entry name" value="NiFe-Hase_small_C_sf"/>
</dbReference>
<feature type="binding site" evidence="15">
    <location>
        <position position="261"/>
    </location>
    <ligand>
        <name>[3Fe-4S] cluster</name>
        <dbReference type="ChEBI" id="CHEBI:21137"/>
    </ligand>
</feature>
<organism evidence="18 19">
    <name type="scientific">Hydrogenovibrio marinus</name>
    <dbReference type="NCBI Taxonomy" id="28885"/>
    <lineage>
        <taxon>Bacteria</taxon>
        <taxon>Pseudomonadati</taxon>
        <taxon>Pseudomonadota</taxon>
        <taxon>Gammaproteobacteria</taxon>
        <taxon>Thiotrichales</taxon>
        <taxon>Piscirickettsiaceae</taxon>
        <taxon>Hydrogenovibrio</taxon>
    </lineage>
</organism>
<feature type="binding site" evidence="15">
    <location>
        <position position="14"/>
    </location>
    <ligand>
        <name>[4Fe-4S] cluster</name>
        <dbReference type="ChEBI" id="CHEBI:49883"/>
        <label>1</label>
    </ligand>
</feature>
<dbReference type="PIRSF" id="PIRSF000310">
    <property type="entry name" value="NiFe_hyd_ssu"/>
    <property type="match status" value="1"/>
</dbReference>
<evidence type="ECO:0000256" key="12">
    <source>
        <dbReference type="ARBA" id="ARBA00023014"/>
    </source>
</evidence>
<evidence type="ECO:0000313" key="18">
    <source>
        <dbReference type="EMBL" id="KDN94768.1"/>
    </source>
</evidence>
<evidence type="ECO:0000256" key="5">
    <source>
        <dbReference type="ARBA" id="ARBA00011771"/>
    </source>
</evidence>
<feature type="binding site" evidence="15">
    <location>
        <position position="201"/>
    </location>
    <ligand>
        <name>[4Fe-4S] cluster</name>
        <dbReference type="ChEBI" id="CHEBI:49883"/>
        <label>2</label>
    </ligand>
</feature>
<feature type="binding site" evidence="15">
    <location>
        <position position="224"/>
    </location>
    <ligand>
        <name>[4Fe-4S] cluster</name>
        <dbReference type="ChEBI" id="CHEBI:49883"/>
        <label>2</label>
    </ligand>
</feature>
<keyword evidence="9" id="KW-0732">Signal</keyword>
<comment type="similarity">
    <text evidence="4">Belongs to the [NiFe]/[NiFeSe] hydrogenase small subunit family.</text>
</comment>
<dbReference type="STRING" id="28885.EI16_00155"/>
<dbReference type="Proteomes" id="UP000027341">
    <property type="component" value="Unassembled WGS sequence"/>
</dbReference>
<evidence type="ECO:0000256" key="11">
    <source>
        <dbReference type="ARBA" id="ARBA00023004"/>
    </source>
</evidence>
<dbReference type="GO" id="GO:0009055">
    <property type="term" value="F:electron transfer activity"/>
    <property type="evidence" value="ECO:0007669"/>
    <property type="project" value="TreeGrafter"/>
</dbReference>
<keyword evidence="19" id="KW-1185">Reference proteome</keyword>
<dbReference type="Pfam" id="PF14720">
    <property type="entry name" value="NiFe_hyd_SSU_C"/>
    <property type="match status" value="1"/>
</dbReference>
<comment type="catalytic activity">
    <reaction evidence="14">
        <text>H2 + A = AH2</text>
        <dbReference type="Rhea" id="RHEA:12116"/>
        <dbReference type="ChEBI" id="CHEBI:13193"/>
        <dbReference type="ChEBI" id="CHEBI:17499"/>
        <dbReference type="ChEBI" id="CHEBI:18276"/>
        <dbReference type="EC" id="1.12.99.6"/>
    </reaction>
</comment>
<keyword evidence="8 15" id="KW-0479">Metal-binding</keyword>
<dbReference type="GO" id="GO:0009375">
    <property type="term" value="C:ferredoxin hydrogenase complex"/>
    <property type="evidence" value="ECO:0007669"/>
    <property type="project" value="InterPro"/>
</dbReference>
<protein>
    <recommendedName>
        <fullName evidence="6">hydrogenase (acceptor)</fullName>
        <ecNumber evidence="6">1.12.99.6</ecNumber>
    </recommendedName>
</protein>
<comment type="subcellular location">
    <subcellularLocation>
        <location evidence="3">Cell envelope</location>
    </subcellularLocation>
</comment>
<dbReference type="GO" id="GO:0008901">
    <property type="term" value="F:ferredoxin hydrogenase activity"/>
    <property type="evidence" value="ECO:0007669"/>
    <property type="project" value="InterPro"/>
</dbReference>
<dbReference type="Gene3D" id="3.40.50.700">
    <property type="entry name" value="NADH:ubiquinone oxidoreductase-like, 20kDa subunit"/>
    <property type="match status" value="1"/>
</dbReference>
<dbReference type="InterPro" id="IPR027394">
    <property type="entry name" value="Cytochrome-c3_hydrogenase_C"/>
</dbReference>
<evidence type="ECO:0000259" key="17">
    <source>
        <dbReference type="Pfam" id="PF14720"/>
    </source>
</evidence>
<proteinExistence type="inferred from homology"/>
<dbReference type="AlphaFoldDB" id="A0A066ZLT5"/>
<comment type="caution">
    <text evidence="18">The sequence shown here is derived from an EMBL/GenBank/DDBJ whole genome shotgun (WGS) entry which is preliminary data.</text>
</comment>
<dbReference type="Pfam" id="PF01058">
    <property type="entry name" value="Oxidored_q6"/>
    <property type="match status" value="1"/>
</dbReference>
<dbReference type="GO" id="GO:0033748">
    <property type="term" value="F:hydrogenase (acceptor) activity"/>
    <property type="evidence" value="ECO:0007669"/>
    <property type="project" value="UniProtKB-EC"/>
</dbReference>
<dbReference type="EMBL" id="JMIU01000001">
    <property type="protein sequence ID" value="KDN94768.1"/>
    <property type="molecule type" value="Genomic_DNA"/>
</dbReference>
<dbReference type="InterPro" id="IPR006137">
    <property type="entry name" value="NADH_UbQ_OxRdtase-like_20kDa"/>
</dbReference>
<keyword evidence="10" id="KW-0560">Oxidoreductase</keyword>
<evidence type="ECO:0000256" key="15">
    <source>
        <dbReference type="PIRSR" id="PIRSR000310-1"/>
    </source>
</evidence>
<dbReference type="SUPFAM" id="SSF56770">
    <property type="entry name" value="HydA/Nqo6-like"/>
    <property type="match status" value="1"/>
</dbReference>
<dbReference type="GO" id="GO:0044569">
    <property type="term" value="C:[Ni-Fe] hydrogenase complex"/>
    <property type="evidence" value="ECO:0007669"/>
    <property type="project" value="TreeGrafter"/>
</dbReference>
<evidence type="ECO:0000256" key="1">
    <source>
        <dbReference type="ARBA" id="ARBA00001927"/>
    </source>
</evidence>
<dbReference type="RefSeq" id="WP_029908207.1">
    <property type="nucleotide sequence ID" value="NZ_AP020335.1"/>
</dbReference>
<reference evidence="18 19" key="1">
    <citation type="submission" date="2014-04" db="EMBL/GenBank/DDBJ databases">
        <title>Draft genome sequence of Hydrogenovibrio marinus MH-110, a model organism for aerobic H2 metabolism.</title>
        <authorList>
            <person name="Cha H.J."/>
            <person name="Jo B.H."/>
            <person name="Hwang B.H."/>
        </authorList>
    </citation>
    <scope>NUCLEOTIDE SEQUENCE [LARGE SCALE GENOMIC DNA]</scope>
    <source>
        <strain evidence="18 19">MH-110</strain>
    </source>
</reference>
<dbReference type="GO" id="GO:0009061">
    <property type="term" value="P:anaerobic respiration"/>
    <property type="evidence" value="ECO:0007669"/>
    <property type="project" value="TreeGrafter"/>
</dbReference>
<evidence type="ECO:0000256" key="6">
    <source>
        <dbReference type="ARBA" id="ARBA00012082"/>
    </source>
</evidence>
<gene>
    <name evidence="18" type="ORF">EI16_00155</name>
</gene>
<keyword evidence="13 15" id="KW-0003">3Fe-4S</keyword>
<feature type="binding site" evidence="15">
    <location>
        <position position="162"/>
    </location>
    <ligand>
        <name>[4Fe-4S] cluster</name>
        <dbReference type="ChEBI" id="CHEBI:49883"/>
        <label>1</label>
    </ligand>
</feature>
<feature type="binding site" evidence="15">
    <location>
        <position position="114"/>
    </location>
    <ligand>
        <name>[4Fe-4S] cluster</name>
        <dbReference type="ChEBI" id="CHEBI:49883"/>
        <label>1</label>
    </ligand>
</feature>
<evidence type="ECO:0000256" key="14">
    <source>
        <dbReference type="ARBA" id="ARBA00048757"/>
    </source>
</evidence>
<comment type="subunit">
    <text evidence="5">Heterodimer of a large and a small subunit.</text>
</comment>
<dbReference type="GO" id="GO:0051538">
    <property type="term" value="F:3 iron, 4 sulfur cluster binding"/>
    <property type="evidence" value="ECO:0007669"/>
    <property type="project" value="UniProtKB-KW"/>
</dbReference>
<evidence type="ECO:0000256" key="8">
    <source>
        <dbReference type="ARBA" id="ARBA00022723"/>
    </source>
</evidence>
<feature type="binding site" evidence="15">
    <location>
        <position position="11"/>
    </location>
    <ligand>
        <name>[4Fe-4S] cluster</name>
        <dbReference type="ChEBI" id="CHEBI:49883"/>
        <label>1</label>
    </ligand>
</feature>
<dbReference type="GO" id="GO:0046872">
    <property type="term" value="F:metal ion binding"/>
    <property type="evidence" value="ECO:0007669"/>
    <property type="project" value="UniProtKB-KW"/>
</dbReference>
<dbReference type="InterPro" id="IPR037024">
    <property type="entry name" value="NiFe_Hase_small_N_sf"/>
</dbReference>
<dbReference type="GO" id="GO:0016020">
    <property type="term" value="C:membrane"/>
    <property type="evidence" value="ECO:0007669"/>
    <property type="project" value="TreeGrafter"/>
</dbReference>
<feature type="binding site" evidence="15">
    <location>
        <position position="231"/>
    </location>
    <ligand>
        <name>[4Fe-4S] cluster</name>
        <dbReference type="ChEBI" id="CHEBI:49883"/>
        <label>2</label>
    </ligand>
</feature>
<evidence type="ECO:0000313" key="19">
    <source>
        <dbReference type="Proteomes" id="UP000027341"/>
    </source>
</evidence>
<dbReference type="EC" id="1.12.99.6" evidence="6"/>
<comment type="cofactor">
    <cofactor evidence="1">
        <name>[3Fe-4S] cluster</name>
        <dbReference type="ChEBI" id="CHEBI:21137"/>
    </cofactor>
</comment>
<dbReference type="GO" id="GO:0051539">
    <property type="term" value="F:4 iron, 4 sulfur cluster binding"/>
    <property type="evidence" value="ECO:0007669"/>
    <property type="project" value="UniProtKB-KW"/>
</dbReference>
<dbReference type="Gene3D" id="4.10.480.10">
    <property type="entry name" value="Cytochrome-c3 hydrogenase, C-terminal domain"/>
    <property type="match status" value="1"/>
</dbReference>
<name>A0A066ZLT5_HYDMR</name>
<evidence type="ECO:0000256" key="10">
    <source>
        <dbReference type="ARBA" id="ARBA00023002"/>
    </source>
</evidence>